<proteinExistence type="predicted"/>
<name>A0A7C4VSY2_9BACT</name>
<organism evidence="1">
    <name type="scientific">Fervidobacterium thailandense</name>
    <dbReference type="NCBI Taxonomy" id="1008305"/>
    <lineage>
        <taxon>Bacteria</taxon>
        <taxon>Thermotogati</taxon>
        <taxon>Thermotogota</taxon>
        <taxon>Thermotogae</taxon>
        <taxon>Thermotogales</taxon>
        <taxon>Fervidobacteriaceae</taxon>
        <taxon>Fervidobacterium</taxon>
    </lineage>
</organism>
<sequence length="84" mass="10011">MRDKFFVPKPVGLKFGFSEPKKEKKIQFADINIITERRHISQEQIEEIERENMTVLSNLFLVERPRVTLDRISSQLLTYIMLVM</sequence>
<evidence type="ECO:0000313" key="1">
    <source>
        <dbReference type="EMBL" id="HGU40064.1"/>
    </source>
</evidence>
<protein>
    <submittedName>
        <fullName evidence="1">Uncharacterized protein</fullName>
    </submittedName>
</protein>
<dbReference type="AlphaFoldDB" id="A0A7C4VSY2"/>
<reference evidence="1" key="1">
    <citation type="journal article" date="2020" name="mSystems">
        <title>Genome- and Community-Level Interaction Insights into Carbon Utilization and Element Cycling Functions of Hydrothermarchaeota in Hydrothermal Sediment.</title>
        <authorList>
            <person name="Zhou Z."/>
            <person name="Liu Y."/>
            <person name="Xu W."/>
            <person name="Pan J."/>
            <person name="Luo Z.H."/>
            <person name="Li M."/>
        </authorList>
    </citation>
    <scope>NUCLEOTIDE SEQUENCE [LARGE SCALE GENOMIC DNA]</scope>
    <source>
        <strain evidence="1">SpSt-609</strain>
    </source>
</reference>
<gene>
    <name evidence="1" type="ORF">ENT77_02575</name>
</gene>
<dbReference type="EMBL" id="DSZY01000013">
    <property type="protein sequence ID" value="HGU40064.1"/>
    <property type="molecule type" value="Genomic_DNA"/>
</dbReference>
<comment type="caution">
    <text evidence="1">The sequence shown here is derived from an EMBL/GenBank/DDBJ whole genome shotgun (WGS) entry which is preliminary data.</text>
</comment>
<accession>A0A7C4VSY2</accession>